<accession>T0Z9S2</accession>
<dbReference type="AlphaFoldDB" id="T0Z9S2"/>
<dbReference type="InterPro" id="IPR011990">
    <property type="entry name" value="TPR-like_helical_dom_sf"/>
</dbReference>
<dbReference type="EMBL" id="AUZY01008835">
    <property type="protein sequence ID" value="EQD44701.1"/>
    <property type="molecule type" value="Genomic_DNA"/>
</dbReference>
<dbReference type="PANTHER" id="PTHR11102">
    <property type="entry name" value="SEL-1-LIKE PROTEIN"/>
    <property type="match status" value="1"/>
</dbReference>
<organism evidence="1">
    <name type="scientific">mine drainage metagenome</name>
    <dbReference type="NCBI Taxonomy" id="410659"/>
    <lineage>
        <taxon>unclassified sequences</taxon>
        <taxon>metagenomes</taxon>
        <taxon>ecological metagenomes</taxon>
    </lineage>
</organism>
<dbReference type="SUPFAM" id="SSF81901">
    <property type="entry name" value="HCP-like"/>
    <property type="match status" value="1"/>
</dbReference>
<dbReference type="PANTHER" id="PTHR11102:SF160">
    <property type="entry name" value="ERAD-ASSOCIATED E3 UBIQUITIN-PROTEIN LIGASE COMPONENT HRD3"/>
    <property type="match status" value="1"/>
</dbReference>
<name>T0Z9S2_9ZZZZ</name>
<reference evidence="1" key="2">
    <citation type="journal article" date="2014" name="ISME J.">
        <title>Microbial stratification in low pH oxic and suboxic macroscopic growths along an acid mine drainage.</title>
        <authorList>
            <person name="Mendez-Garcia C."/>
            <person name="Mesa V."/>
            <person name="Sprenger R.R."/>
            <person name="Richter M."/>
            <person name="Diez M.S."/>
            <person name="Solano J."/>
            <person name="Bargiela R."/>
            <person name="Golyshina O.V."/>
            <person name="Manteca A."/>
            <person name="Ramos J.L."/>
            <person name="Gallego J.R."/>
            <person name="Llorente I."/>
            <person name="Martins Dos Santos V.A."/>
            <person name="Jensen O.N."/>
            <person name="Pelaez A.I."/>
            <person name="Sanchez J."/>
            <person name="Ferrer M."/>
        </authorList>
    </citation>
    <scope>NUCLEOTIDE SEQUENCE</scope>
</reference>
<feature type="non-terminal residue" evidence="1">
    <location>
        <position position="147"/>
    </location>
</feature>
<dbReference type="InterPro" id="IPR050767">
    <property type="entry name" value="Sel1_AlgK"/>
</dbReference>
<proteinExistence type="predicted"/>
<comment type="caution">
    <text evidence="1">The sequence shown here is derived from an EMBL/GenBank/DDBJ whole genome shotgun (WGS) entry which is preliminary data.</text>
</comment>
<reference evidence="1" key="1">
    <citation type="submission" date="2013-08" db="EMBL/GenBank/DDBJ databases">
        <authorList>
            <person name="Mendez C."/>
            <person name="Richter M."/>
            <person name="Ferrer M."/>
            <person name="Sanchez J."/>
        </authorList>
    </citation>
    <scope>NUCLEOTIDE SEQUENCE</scope>
</reference>
<gene>
    <name evidence="1" type="ORF">B1B_13415</name>
</gene>
<dbReference type="SMART" id="SM00671">
    <property type="entry name" value="SEL1"/>
    <property type="match status" value="3"/>
</dbReference>
<protein>
    <submittedName>
        <fullName evidence="1">Sel1 domain protein repeat-containing protein</fullName>
    </submittedName>
</protein>
<evidence type="ECO:0000313" key="1">
    <source>
        <dbReference type="EMBL" id="EQD44701.1"/>
    </source>
</evidence>
<dbReference type="InterPro" id="IPR006597">
    <property type="entry name" value="Sel1-like"/>
</dbReference>
<sequence length="147" mass="15846">MGALYANGEGVPQDNVKAYKWIDLAEADSKPGGSTNKLAAHSISDIAARMTPAQISEASREAAAWLHLPASLADFWHAAHRGNSVAQSNLGIMYYKGHGVQQSYAEALKWFRLSARRGDAAAQSNLGIMYANGQGVPKNYTKAVKWI</sequence>
<dbReference type="Pfam" id="PF08238">
    <property type="entry name" value="Sel1"/>
    <property type="match status" value="3"/>
</dbReference>
<dbReference type="Gene3D" id="1.25.40.10">
    <property type="entry name" value="Tetratricopeptide repeat domain"/>
    <property type="match status" value="2"/>
</dbReference>